<feature type="transmembrane region" description="Helical" evidence="1">
    <location>
        <begin position="61"/>
        <end position="77"/>
    </location>
</feature>
<feature type="transmembrane region" description="Helical" evidence="1">
    <location>
        <begin position="83"/>
        <end position="99"/>
    </location>
</feature>
<reference evidence="2 3" key="1">
    <citation type="submission" date="2022-10" db="EMBL/GenBank/DDBJ databases">
        <title>Host association and intracellularity evolved multiple times independently in the Rickettsiales.</title>
        <authorList>
            <person name="Castelli M."/>
            <person name="Nardi T."/>
            <person name="Gammuto L."/>
            <person name="Bellinzona G."/>
            <person name="Sabaneyeva E."/>
            <person name="Potekhin A."/>
            <person name="Serra V."/>
            <person name="Petroni G."/>
            <person name="Sassera D."/>
        </authorList>
    </citation>
    <scope>NUCLEOTIDE SEQUENCE [LARGE SCALE GENOMIC DNA]</scope>
    <source>
        <strain evidence="2 3">Kr 154-4</strain>
    </source>
</reference>
<feature type="transmembrane region" description="Helical" evidence="1">
    <location>
        <begin position="176"/>
        <end position="195"/>
    </location>
</feature>
<dbReference type="Pfam" id="PF05857">
    <property type="entry name" value="TraX"/>
    <property type="match status" value="1"/>
</dbReference>
<dbReference type="InterPro" id="IPR008875">
    <property type="entry name" value="TraX"/>
</dbReference>
<dbReference type="RefSeq" id="WP_323738056.1">
    <property type="nucleotide sequence ID" value="NZ_CP112932.1"/>
</dbReference>
<accession>A0ABZ0UW00</accession>
<keyword evidence="1" id="KW-0472">Membrane</keyword>
<organism evidence="2 3">
    <name type="scientific">Candidatus Trichorickettsia mobilis</name>
    <dbReference type="NCBI Taxonomy" id="1346319"/>
    <lineage>
        <taxon>Bacteria</taxon>
        <taxon>Pseudomonadati</taxon>
        <taxon>Pseudomonadota</taxon>
        <taxon>Alphaproteobacteria</taxon>
        <taxon>Rickettsiales</taxon>
        <taxon>Rickettsiaceae</taxon>
        <taxon>Rickettsieae</taxon>
        <taxon>Candidatus Trichorickettsia</taxon>
    </lineage>
</organism>
<keyword evidence="1" id="KW-1133">Transmembrane helix</keyword>
<feature type="transmembrane region" description="Helical" evidence="1">
    <location>
        <begin position="34"/>
        <end position="54"/>
    </location>
</feature>
<dbReference type="EMBL" id="CP112932">
    <property type="protein sequence ID" value="WPY01272.1"/>
    <property type="molecule type" value="Genomic_DNA"/>
</dbReference>
<feature type="transmembrane region" description="Helical" evidence="1">
    <location>
        <begin position="129"/>
        <end position="145"/>
    </location>
</feature>
<sequence>MKAQSNHQDLLKLIAVLAMTIDHIGLYFYPEQQILRAIGRLAMPIFCFFAGYNFHKRPKHLILILGILLYAITRIIFGKFQGANILISIYLGQWYIFLFDHQLKKFTSSYLHVIISGILFPYTDFLFEYGTLVITIMILGHIAKYEDRNRNLTVAITVILSLFHSFAIFTPTNTDLIITILIAISGYFLITARNFNQPINLKINVITRNILFVYFIQVVIIQCIWTLHKNT</sequence>
<evidence type="ECO:0000313" key="2">
    <source>
        <dbReference type="EMBL" id="WPY01272.1"/>
    </source>
</evidence>
<feature type="transmembrane region" description="Helical" evidence="1">
    <location>
        <begin position="152"/>
        <end position="170"/>
    </location>
</feature>
<keyword evidence="3" id="KW-1185">Reference proteome</keyword>
<proteinExistence type="predicted"/>
<gene>
    <name evidence="2" type="ORF">Trichorick_01181</name>
</gene>
<name>A0ABZ0UW00_9RICK</name>
<feature type="transmembrane region" description="Helical" evidence="1">
    <location>
        <begin position="207"/>
        <end position="227"/>
    </location>
</feature>
<keyword evidence="1" id="KW-0812">Transmembrane</keyword>
<evidence type="ECO:0000256" key="1">
    <source>
        <dbReference type="SAM" id="Phobius"/>
    </source>
</evidence>
<evidence type="ECO:0000313" key="3">
    <source>
        <dbReference type="Proteomes" id="UP001326613"/>
    </source>
</evidence>
<protein>
    <submittedName>
        <fullName evidence="2">TraX superfamily domain protein</fullName>
    </submittedName>
</protein>
<feature type="transmembrane region" description="Helical" evidence="1">
    <location>
        <begin position="10"/>
        <end position="28"/>
    </location>
</feature>
<dbReference type="Proteomes" id="UP001326613">
    <property type="component" value="Chromosome"/>
</dbReference>